<dbReference type="AlphaFoldDB" id="A0A1Y1SHZ3"/>
<evidence type="ECO:0000259" key="1">
    <source>
        <dbReference type="Pfam" id="PF21168"/>
    </source>
</evidence>
<dbReference type="InterPro" id="IPR035959">
    <property type="entry name" value="RutC-like_sf"/>
</dbReference>
<sequence length="317" mass="35170">MNDCVSMPGHLRVGLGETMPAANEYLLSQVLYSTARHQSSAPQLWPLGLEPLSGPSHESWFVDSPVQTREELGFGIRDSAHWAWLGYELDCCDDTDFSSLAHELFLRLHRVCQSLGKTHVARVWAVIPDIHRGAGDQERYKQFCLGRYDAYTELGVTAAAFPAATVIGGHTEVLRVHVLAGHEPGLPVENPRQTSAYRYPREYGPRSPTFSRAMKLGATTLVSGTAAIRGADSRHPSDTAAQIREIAQNLRSLQQAAGTAQTSPLNYARLYLRSEHDLNTLNEACQNTWADSQRWPVLKADICRENLRCEIETVFSA</sequence>
<proteinExistence type="predicted"/>
<comment type="caution">
    <text evidence="2">The sequence shown here is derived from an EMBL/GenBank/DDBJ whole genome shotgun (WGS) entry which is preliminary data.</text>
</comment>
<keyword evidence="3" id="KW-1185">Reference proteome</keyword>
<dbReference type="Proteomes" id="UP000192342">
    <property type="component" value="Unassembled WGS sequence"/>
</dbReference>
<dbReference type="SUPFAM" id="SSF55298">
    <property type="entry name" value="YjgF-like"/>
    <property type="match status" value="1"/>
</dbReference>
<dbReference type="InterPro" id="IPR049368">
    <property type="entry name" value="FkbO_Hyg5-like_N"/>
</dbReference>
<protein>
    <submittedName>
        <fullName evidence="2">Endoribonuclease L-psp</fullName>
    </submittedName>
</protein>
<organism evidence="2 3">
    <name type="scientific">Oceanococcus atlanticus</name>
    <dbReference type="NCBI Taxonomy" id="1317117"/>
    <lineage>
        <taxon>Bacteria</taxon>
        <taxon>Pseudomonadati</taxon>
        <taxon>Pseudomonadota</taxon>
        <taxon>Gammaproteobacteria</taxon>
        <taxon>Chromatiales</taxon>
        <taxon>Oceanococcaceae</taxon>
        <taxon>Oceanococcus</taxon>
    </lineage>
</organism>
<reference evidence="2 3" key="1">
    <citation type="submission" date="2013-04" db="EMBL/GenBank/DDBJ databases">
        <title>Oceanococcus atlanticus 22II-S10r2 Genome Sequencing.</title>
        <authorList>
            <person name="Lai Q."/>
            <person name="Li G."/>
            <person name="Shao Z."/>
        </authorList>
    </citation>
    <scope>NUCLEOTIDE SEQUENCE [LARGE SCALE GENOMIC DNA]</scope>
    <source>
        <strain evidence="2 3">22II-S10r2</strain>
    </source>
</reference>
<dbReference type="STRING" id="1317117.ATO7_03050"/>
<evidence type="ECO:0000313" key="3">
    <source>
        <dbReference type="Proteomes" id="UP000192342"/>
    </source>
</evidence>
<accession>A0A1Y1SHZ3</accession>
<dbReference type="Gene3D" id="3.30.1330.40">
    <property type="entry name" value="RutC-like"/>
    <property type="match status" value="1"/>
</dbReference>
<gene>
    <name evidence="2" type="ORF">ATO7_03050</name>
</gene>
<feature type="domain" description="Chorismatase FkbO/Hyg5-like N-terminal" evidence="1">
    <location>
        <begin position="58"/>
        <end position="180"/>
    </location>
</feature>
<dbReference type="RefSeq" id="WP_083559430.1">
    <property type="nucleotide sequence ID" value="NZ_AQQV01000001.1"/>
</dbReference>
<name>A0A1Y1SHZ3_9GAMM</name>
<dbReference type="EMBL" id="AQQV01000001">
    <property type="protein sequence ID" value="ORE88819.1"/>
    <property type="molecule type" value="Genomic_DNA"/>
</dbReference>
<dbReference type="Pfam" id="PF21168">
    <property type="entry name" value="FkbO_Hyg5-like_N"/>
    <property type="match status" value="1"/>
</dbReference>
<evidence type="ECO:0000313" key="2">
    <source>
        <dbReference type="EMBL" id="ORE88819.1"/>
    </source>
</evidence>
<dbReference type="OrthoDB" id="1114505at2"/>